<accession>A0A8X6P689</accession>
<keyword evidence="2" id="KW-1185">Reference proteome</keyword>
<dbReference type="AlphaFoldDB" id="A0A8X6P689"/>
<dbReference type="OrthoDB" id="10449939at2759"/>
<name>A0A8X6P689_NEPPI</name>
<dbReference type="EMBL" id="BMAW01017409">
    <property type="protein sequence ID" value="GFT53799.1"/>
    <property type="molecule type" value="Genomic_DNA"/>
</dbReference>
<sequence length="99" mass="10903">MELLPLRPIVLIMMSSSRITRDAVAKTHNSATRHLPPQVRSIISEKEKELSSMSWRKELTGVTPRGAILSGESPSIGLHTLVKGNVLKAVIWAICKEGF</sequence>
<reference evidence="1" key="1">
    <citation type="submission" date="2020-08" db="EMBL/GenBank/DDBJ databases">
        <title>Multicomponent nature underlies the extraordinary mechanical properties of spider dragline silk.</title>
        <authorList>
            <person name="Kono N."/>
            <person name="Nakamura H."/>
            <person name="Mori M."/>
            <person name="Yoshida Y."/>
            <person name="Ohtoshi R."/>
            <person name="Malay A.D."/>
            <person name="Moran D.A.P."/>
            <person name="Tomita M."/>
            <person name="Numata K."/>
            <person name="Arakawa K."/>
        </authorList>
    </citation>
    <scope>NUCLEOTIDE SEQUENCE</scope>
</reference>
<evidence type="ECO:0000313" key="1">
    <source>
        <dbReference type="EMBL" id="GFT53799.1"/>
    </source>
</evidence>
<gene>
    <name evidence="1" type="ORF">NPIL_578221</name>
</gene>
<dbReference type="Proteomes" id="UP000887013">
    <property type="component" value="Unassembled WGS sequence"/>
</dbReference>
<evidence type="ECO:0000313" key="2">
    <source>
        <dbReference type="Proteomes" id="UP000887013"/>
    </source>
</evidence>
<organism evidence="1 2">
    <name type="scientific">Nephila pilipes</name>
    <name type="common">Giant wood spider</name>
    <name type="synonym">Nephila maculata</name>
    <dbReference type="NCBI Taxonomy" id="299642"/>
    <lineage>
        <taxon>Eukaryota</taxon>
        <taxon>Metazoa</taxon>
        <taxon>Ecdysozoa</taxon>
        <taxon>Arthropoda</taxon>
        <taxon>Chelicerata</taxon>
        <taxon>Arachnida</taxon>
        <taxon>Araneae</taxon>
        <taxon>Araneomorphae</taxon>
        <taxon>Entelegynae</taxon>
        <taxon>Araneoidea</taxon>
        <taxon>Nephilidae</taxon>
        <taxon>Nephila</taxon>
    </lineage>
</organism>
<protein>
    <submittedName>
        <fullName evidence="1">Uncharacterized protein</fullName>
    </submittedName>
</protein>
<proteinExistence type="predicted"/>
<comment type="caution">
    <text evidence="1">The sequence shown here is derived from an EMBL/GenBank/DDBJ whole genome shotgun (WGS) entry which is preliminary data.</text>
</comment>